<proteinExistence type="predicted"/>
<protein>
    <submittedName>
        <fullName evidence="1">Uncharacterized protein</fullName>
    </submittedName>
</protein>
<sequence length="185" mass="20458">MSGYFHGRHDCGRLLRAVAPGCRNQDASMLSEACRDVLKVSLQEVERYAECVGSTQTRMLAGASLMGPATPGHQRTAPDVIESIRFVGLAEEYDLSVCLFHSMFGGACKSVEFQNMRPGPRRQKSKVYDVSMSAKVESSLRSDTITYDAARRRFWRDVKQHNVTGASCAMMCSQPPELFGREAAP</sequence>
<gene>
    <name evidence="1" type="ORF">AMON00008_LOCUS47607</name>
</gene>
<dbReference type="Gene3D" id="3.40.50.300">
    <property type="entry name" value="P-loop containing nucleotide triphosphate hydrolases"/>
    <property type="match status" value="1"/>
</dbReference>
<dbReference type="InterPro" id="IPR027417">
    <property type="entry name" value="P-loop_NTPase"/>
</dbReference>
<accession>A0A7S4SDN8</accession>
<dbReference type="EMBL" id="HBNR01067332">
    <property type="protein sequence ID" value="CAE4640081.1"/>
    <property type="molecule type" value="Transcribed_RNA"/>
</dbReference>
<evidence type="ECO:0000313" key="1">
    <source>
        <dbReference type="EMBL" id="CAE4640081.1"/>
    </source>
</evidence>
<name>A0A7S4SDN8_9DINO</name>
<dbReference type="AlphaFoldDB" id="A0A7S4SDN8"/>
<reference evidence="1" key="1">
    <citation type="submission" date="2021-01" db="EMBL/GenBank/DDBJ databases">
        <authorList>
            <person name="Corre E."/>
            <person name="Pelletier E."/>
            <person name="Niang G."/>
            <person name="Scheremetjew M."/>
            <person name="Finn R."/>
            <person name="Kale V."/>
            <person name="Holt S."/>
            <person name="Cochrane G."/>
            <person name="Meng A."/>
            <person name="Brown T."/>
            <person name="Cohen L."/>
        </authorList>
    </citation>
    <scope>NUCLEOTIDE SEQUENCE</scope>
    <source>
        <strain evidence="1">CCMP3105</strain>
    </source>
</reference>
<organism evidence="1">
    <name type="scientific">Alexandrium monilatum</name>
    <dbReference type="NCBI Taxonomy" id="311494"/>
    <lineage>
        <taxon>Eukaryota</taxon>
        <taxon>Sar</taxon>
        <taxon>Alveolata</taxon>
        <taxon>Dinophyceae</taxon>
        <taxon>Gonyaulacales</taxon>
        <taxon>Pyrocystaceae</taxon>
        <taxon>Alexandrium</taxon>
    </lineage>
</organism>